<protein>
    <submittedName>
        <fullName evidence="3">Cytoplasmic membrane protein FsxA</fullName>
    </submittedName>
</protein>
<dbReference type="RefSeq" id="WP_087102479.1">
    <property type="nucleotide sequence ID" value="NZ_FWFG01000025.1"/>
</dbReference>
<accession>A0A1X6WUR7</accession>
<keyword evidence="2" id="KW-0812">Transmembrane</keyword>
<feature type="transmembrane region" description="Helical" evidence="2">
    <location>
        <begin position="103"/>
        <end position="129"/>
    </location>
</feature>
<gene>
    <name evidence="3" type="ORF">FM110_02885</name>
</gene>
<dbReference type="Proteomes" id="UP000195981">
    <property type="component" value="Unassembled WGS sequence"/>
</dbReference>
<dbReference type="OrthoDB" id="4793445at2"/>
<dbReference type="InterPro" id="IPR007313">
    <property type="entry name" value="FxsA"/>
</dbReference>
<dbReference type="GO" id="GO:0016020">
    <property type="term" value="C:membrane"/>
    <property type="evidence" value="ECO:0007669"/>
    <property type="project" value="InterPro"/>
</dbReference>
<feature type="transmembrane region" description="Helical" evidence="2">
    <location>
        <begin position="27"/>
        <end position="47"/>
    </location>
</feature>
<dbReference type="NCBIfam" id="NF008528">
    <property type="entry name" value="PRK11463.1-2"/>
    <property type="match status" value="1"/>
</dbReference>
<keyword evidence="2" id="KW-0472">Membrane</keyword>
<feature type="region of interest" description="Disordered" evidence="1">
    <location>
        <begin position="170"/>
        <end position="192"/>
    </location>
</feature>
<keyword evidence="4" id="KW-1185">Reference proteome</keyword>
<dbReference type="Pfam" id="PF04186">
    <property type="entry name" value="FxsA"/>
    <property type="match status" value="1"/>
</dbReference>
<name>A0A1X6WUR7_9MICO</name>
<dbReference type="AlphaFoldDB" id="A0A1X6WUR7"/>
<feature type="transmembrane region" description="Helical" evidence="2">
    <location>
        <begin position="53"/>
        <end position="82"/>
    </location>
</feature>
<dbReference type="EMBL" id="FWFG01000025">
    <property type="protein sequence ID" value="SLM89037.1"/>
    <property type="molecule type" value="Genomic_DNA"/>
</dbReference>
<reference evidence="3 4" key="1">
    <citation type="submission" date="2017-02" db="EMBL/GenBank/DDBJ databases">
        <authorList>
            <person name="Peterson S.W."/>
        </authorList>
    </citation>
    <scope>NUCLEOTIDE SEQUENCE [LARGE SCALE GENOMIC DNA]</scope>
    <source>
        <strain evidence="3 4">CIP104813</strain>
    </source>
</reference>
<proteinExistence type="predicted"/>
<evidence type="ECO:0000256" key="1">
    <source>
        <dbReference type="SAM" id="MobiDB-lite"/>
    </source>
</evidence>
<sequence length="192" mass="19990">MSTSGSHSTPPRGAAPRRGTGEGRGSTLIPLGILLLGLLELTGLALLGHWTSIWWVLGVVLVGWVVGLALLVAAGQQSFVRLRSLIRAIRGRGSISDHMSRPAFTLLAALCFFFPGLLTDLAGLVLLVVPVQKRVARGVGLAVPESARQVLYRRSGPGVIEGEIVVDARRTDPGAHGGPAGGSSTPPVITQD</sequence>
<evidence type="ECO:0000313" key="3">
    <source>
        <dbReference type="EMBL" id="SLM89037.1"/>
    </source>
</evidence>
<feature type="region of interest" description="Disordered" evidence="1">
    <location>
        <begin position="1"/>
        <end position="23"/>
    </location>
</feature>
<dbReference type="PANTHER" id="PTHR35335:SF1">
    <property type="entry name" value="UPF0716 PROTEIN FXSA"/>
    <property type="match status" value="1"/>
</dbReference>
<organism evidence="3 4">
    <name type="scientific">Brachybacterium nesterenkovii</name>
    <dbReference type="NCBI Taxonomy" id="47847"/>
    <lineage>
        <taxon>Bacteria</taxon>
        <taxon>Bacillati</taxon>
        <taxon>Actinomycetota</taxon>
        <taxon>Actinomycetes</taxon>
        <taxon>Micrococcales</taxon>
        <taxon>Dermabacteraceae</taxon>
        <taxon>Brachybacterium</taxon>
    </lineage>
</organism>
<keyword evidence="2" id="KW-1133">Transmembrane helix</keyword>
<evidence type="ECO:0000256" key="2">
    <source>
        <dbReference type="SAM" id="Phobius"/>
    </source>
</evidence>
<evidence type="ECO:0000313" key="4">
    <source>
        <dbReference type="Proteomes" id="UP000195981"/>
    </source>
</evidence>
<dbReference type="PANTHER" id="PTHR35335">
    <property type="entry name" value="UPF0716 PROTEIN FXSA"/>
    <property type="match status" value="1"/>
</dbReference>
<feature type="compositionally biased region" description="Low complexity" evidence="1">
    <location>
        <begin position="182"/>
        <end position="192"/>
    </location>
</feature>